<accession>A0A699J3E1</accession>
<feature type="compositionally biased region" description="Polar residues" evidence="1">
    <location>
        <begin position="285"/>
        <end position="299"/>
    </location>
</feature>
<organism evidence="2">
    <name type="scientific">Tanacetum cinerariifolium</name>
    <name type="common">Dalmatian daisy</name>
    <name type="synonym">Chrysanthemum cinerariifolium</name>
    <dbReference type="NCBI Taxonomy" id="118510"/>
    <lineage>
        <taxon>Eukaryota</taxon>
        <taxon>Viridiplantae</taxon>
        <taxon>Streptophyta</taxon>
        <taxon>Embryophyta</taxon>
        <taxon>Tracheophyta</taxon>
        <taxon>Spermatophyta</taxon>
        <taxon>Magnoliopsida</taxon>
        <taxon>eudicotyledons</taxon>
        <taxon>Gunneridae</taxon>
        <taxon>Pentapetalae</taxon>
        <taxon>asterids</taxon>
        <taxon>campanulids</taxon>
        <taxon>Asterales</taxon>
        <taxon>Asteraceae</taxon>
        <taxon>Asteroideae</taxon>
        <taxon>Anthemideae</taxon>
        <taxon>Anthemidinae</taxon>
        <taxon>Tanacetum</taxon>
    </lineage>
</organism>
<evidence type="ECO:0000313" key="2">
    <source>
        <dbReference type="EMBL" id="GFA08729.1"/>
    </source>
</evidence>
<dbReference type="EMBL" id="BKCJ010366931">
    <property type="protein sequence ID" value="GFA08729.1"/>
    <property type="molecule type" value="Genomic_DNA"/>
</dbReference>
<sequence length="389" mass="42951">MANLYHYGSDAVVDVHNPDNVDTNMINHVVQAMPSSEHSNVVNHSETKITSDSNIISYSQYRAQHLEPKLYDGNVIEKTSAIMIHDFEETLMLVEEGRSKMFLKQKDPIIPAIVEVPKELPKSLGKSFGNYDSQGALRKLKGKALADDVVTSYSIDPEILNVDAEPLNPRLLNNRSAHSDYLKQTQEEDAILREIVEQGKSKNPLNAYLDSACKYTKQIQELLIIIGQTCPSFNNSREKLVAVTPKNKDKRVIFTEPVTPSGNTITNNASSSNLVSNKPVLSSTGVRSSIRASGSQPLGNTKKAKIQLRPIRPIGRTFTIVGNACPLTRITTTIEVPSRNPIVVETDTPKPVVTLVYSRKPRKSKSTDPVSKSKVIKSVPVNKKEPSKS</sequence>
<gene>
    <name evidence="2" type="ORF">Tci_580701</name>
</gene>
<reference evidence="2" key="1">
    <citation type="journal article" date="2019" name="Sci. Rep.">
        <title>Draft genome of Tanacetum cinerariifolium, the natural source of mosquito coil.</title>
        <authorList>
            <person name="Yamashiro T."/>
            <person name="Shiraishi A."/>
            <person name="Satake H."/>
            <person name="Nakayama K."/>
        </authorList>
    </citation>
    <scope>NUCLEOTIDE SEQUENCE</scope>
</reference>
<feature type="region of interest" description="Disordered" evidence="1">
    <location>
        <begin position="358"/>
        <end position="389"/>
    </location>
</feature>
<comment type="caution">
    <text evidence="2">The sequence shown here is derived from an EMBL/GenBank/DDBJ whole genome shotgun (WGS) entry which is preliminary data.</text>
</comment>
<protein>
    <submittedName>
        <fullName evidence="2">Uncharacterized protein</fullName>
    </submittedName>
</protein>
<feature type="compositionally biased region" description="Low complexity" evidence="1">
    <location>
        <begin position="370"/>
        <end position="381"/>
    </location>
</feature>
<proteinExistence type="predicted"/>
<dbReference type="AlphaFoldDB" id="A0A699J3E1"/>
<feature type="region of interest" description="Disordered" evidence="1">
    <location>
        <begin position="285"/>
        <end position="304"/>
    </location>
</feature>
<name>A0A699J3E1_TANCI</name>
<evidence type="ECO:0000256" key="1">
    <source>
        <dbReference type="SAM" id="MobiDB-lite"/>
    </source>
</evidence>